<dbReference type="Gene3D" id="2.30.40.10">
    <property type="entry name" value="Urease, subunit C, domain 1"/>
    <property type="match status" value="1"/>
</dbReference>
<dbReference type="RefSeq" id="WP_034573248.1">
    <property type="nucleotide sequence ID" value="NZ_JQBS01000004.1"/>
</dbReference>
<evidence type="ECO:0000313" key="2">
    <source>
        <dbReference type="EMBL" id="KRN57616.1"/>
    </source>
</evidence>
<reference evidence="2 3" key="1">
    <citation type="journal article" date="2015" name="Genome Announc.">
        <title>Expanding the biotechnology potential of lactobacilli through comparative genomics of 213 strains and associated genera.</title>
        <authorList>
            <person name="Sun Z."/>
            <person name="Harris H.M."/>
            <person name="McCann A."/>
            <person name="Guo C."/>
            <person name="Argimon S."/>
            <person name="Zhang W."/>
            <person name="Yang X."/>
            <person name="Jeffery I.B."/>
            <person name="Cooney J.C."/>
            <person name="Kagawa T.F."/>
            <person name="Liu W."/>
            <person name="Song Y."/>
            <person name="Salvetti E."/>
            <person name="Wrobel A."/>
            <person name="Rasinkangas P."/>
            <person name="Parkhill J."/>
            <person name="Rea M.C."/>
            <person name="O'Sullivan O."/>
            <person name="Ritari J."/>
            <person name="Douillard F.P."/>
            <person name="Paul Ross R."/>
            <person name="Yang R."/>
            <person name="Briner A.E."/>
            <person name="Felis G.E."/>
            <person name="de Vos W.M."/>
            <person name="Barrangou R."/>
            <person name="Klaenhammer T.R."/>
            <person name="Caufield P.W."/>
            <person name="Cui Y."/>
            <person name="Zhang H."/>
            <person name="O'Toole P.W."/>
        </authorList>
    </citation>
    <scope>NUCLEOTIDE SEQUENCE [LARGE SCALE GENOMIC DNA]</scope>
    <source>
        <strain evidence="2 3">DSM 20623</strain>
    </source>
</reference>
<dbReference type="InterPro" id="IPR013108">
    <property type="entry name" value="Amidohydro_3"/>
</dbReference>
<dbReference type="GeneID" id="89589857"/>
<keyword evidence="3" id="KW-1185">Reference proteome</keyword>
<dbReference type="InterPro" id="IPR052349">
    <property type="entry name" value="Metallo-hydrolase_Enzymes"/>
</dbReference>
<dbReference type="PANTHER" id="PTHR32027:SF9">
    <property type="entry name" value="BLL3847 PROTEIN"/>
    <property type="match status" value="1"/>
</dbReference>
<dbReference type="EMBL" id="JQBS01000004">
    <property type="protein sequence ID" value="KRN57616.1"/>
    <property type="molecule type" value="Genomic_DNA"/>
</dbReference>
<name>A0A0R2HXX7_CARDV</name>
<dbReference type="CDD" id="cd01293">
    <property type="entry name" value="Bact_CD"/>
    <property type="match status" value="1"/>
</dbReference>
<dbReference type="NCBIfam" id="NF005312">
    <property type="entry name" value="PRK06846.1"/>
    <property type="match status" value="1"/>
</dbReference>
<protein>
    <submittedName>
        <fullName evidence="2">Deaminase</fullName>
    </submittedName>
</protein>
<comment type="caution">
    <text evidence="2">The sequence shown here is derived from an EMBL/GenBank/DDBJ whole genome shotgun (WGS) entry which is preliminary data.</text>
</comment>
<proteinExistence type="predicted"/>
<feature type="domain" description="Amidohydrolase 3" evidence="1">
    <location>
        <begin position="113"/>
        <end position="400"/>
    </location>
</feature>
<evidence type="ECO:0000259" key="1">
    <source>
        <dbReference type="Pfam" id="PF07969"/>
    </source>
</evidence>
<accession>A0A0R2HXX7</accession>
<gene>
    <name evidence="2" type="ORF">IV74_GL001710</name>
</gene>
<dbReference type="Proteomes" id="UP000051658">
    <property type="component" value="Unassembled WGS sequence"/>
</dbReference>
<dbReference type="GO" id="GO:0016814">
    <property type="term" value="F:hydrolase activity, acting on carbon-nitrogen (but not peptide) bonds, in cyclic amidines"/>
    <property type="evidence" value="ECO:0007669"/>
    <property type="project" value="TreeGrafter"/>
</dbReference>
<dbReference type="eggNOG" id="COG0402">
    <property type="taxonomic scope" value="Bacteria"/>
</dbReference>
<dbReference type="SUPFAM" id="SSF51338">
    <property type="entry name" value="Composite domain of metallo-dependent hydrolases"/>
    <property type="match status" value="1"/>
</dbReference>
<organism evidence="2 3">
    <name type="scientific">Carnobacterium divergens DSM 20623</name>
    <dbReference type="NCBI Taxonomy" id="1449336"/>
    <lineage>
        <taxon>Bacteria</taxon>
        <taxon>Bacillati</taxon>
        <taxon>Bacillota</taxon>
        <taxon>Bacilli</taxon>
        <taxon>Lactobacillales</taxon>
        <taxon>Carnobacteriaceae</taxon>
        <taxon>Carnobacterium</taxon>
    </lineage>
</organism>
<dbReference type="InterPro" id="IPR032466">
    <property type="entry name" value="Metal_Hydrolase"/>
</dbReference>
<dbReference type="PATRIC" id="fig|1449336.4.peg.1745"/>
<sequence length="405" mass="45093">MYETLLIKNCRLETGFKKSGNTVSQTETALVDLLIEKGKISQIIQEGKGQLAATTVYDAKGQLVLPGFVESHSHLDKSRLGTPWKAVKRVPSIIERFEDEMIELKQLDKGVQERAKILLDTYRQNGVTAIRTHVDVHPTVELEHLVEVMDALTNQQKMDFEVVAFPQHGLLRSNSVDLMKQALKKGATIVGGVDPTAVDQQMEKSLAMTFELAMENNARIDLHLHERGEMGIKTFNELIRLTNHYHWQGKVAVSHGFGLRDVTGSRKEELFQSLNEAKIEIITSVPIDPVIPPMLKLASKGVTTKIGCDNIFDNWSPYGNGDILERASRFGELFNQVTEFELSRTLGLITNGVTPLNDEGEQVWPKIGDKATFVFTNASCSAEAVARRTSPTVTMYQGRITSGVF</sequence>
<dbReference type="PANTHER" id="PTHR32027">
    <property type="entry name" value="CYTOSINE DEAMINASE"/>
    <property type="match status" value="1"/>
</dbReference>
<dbReference type="Gene3D" id="3.20.20.140">
    <property type="entry name" value="Metal-dependent hydrolases"/>
    <property type="match status" value="1"/>
</dbReference>
<dbReference type="AlphaFoldDB" id="A0A0R2HXX7"/>
<evidence type="ECO:0000313" key="3">
    <source>
        <dbReference type="Proteomes" id="UP000051658"/>
    </source>
</evidence>
<dbReference type="InterPro" id="IPR011059">
    <property type="entry name" value="Metal-dep_hydrolase_composite"/>
</dbReference>
<dbReference type="Pfam" id="PF07969">
    <property type="entry name" value="Amidohydro_3"/>
    <property type="match status" value="1"/>
</dbReference>
<dbReference type="SUPFAM" id="SSF51556">
    <property type="entry name" value="Metallo-dependent hydrolases"/>
    <property type="match status" value="1"/>
</dbReference>